<dbReference type="EMBL" id="NCDQ01000541">
    <property type="protein sequence ID" value="OYW98170.1"/>
    <property type="molecule type" value="Genomic_DNA"/>
</dbReference>
<comment type="caution">
    <text evidence="2">The sequence shown here is derived from an EMBL/GenBank/DDBJ whole genome shotgun (WGS) entry which is preliminary data.</text>
</comment>
<evidence type="ECO:0000313" key="3">
    <source>
        <dbReference type="Proteomes" id="UP000215616"/>
    </source>
</evidence>
<dbReference type="InterPro" id="IPR011322">
    <property type="entry name" value="N-reg_PII-like_a/b"/>
</dbReference>
<dbReference type="InterPro" id="IPR003793">
    <property type="entry name" value="UPF0166"/>
</dbReference>
<proteinExistence type="inferred from homology"/>
<reference evidence="2 3" key="1">
    <citation type="submission" date="2017-03" db="EMBL/GenBank/DDBJ databases">
        <title>Lifting the veil on microbial sulfur biogeochemistry in mining wastewaters.</title>
        <authorList>
            <person name="Kantor R.S."/>
            <person name="Colenbrander Nelson T."/>
            <person name="Marshall S."/>
            <person name="Bennett D."/>
            <person name="Apte S."/>
            <person name="Camacho D."/>
            <person name="Thomas B.C."/>
            <person name="Warren L.A."/>
            <person name="Banfield J.F."/>
        </authorList>
    </citation>
    <scope>NUCLEOTIDE SEQUENCE [LARGE SCALE GENOMIC DNA]</scope>
    <source>
        <strain evidence="2">32-67-7</strain>
    </source>
</reference>
<dbReference type="Pfam" id="PF02641">
    <property type="entry name" value="DUF190"/>
    <property type="match status" value="1"/>
</dbReference>
<dbReference type="AlphaFoldDB" id="A0A258CRK3"/>
<evidence type="ECO:0000256" key="1">
    <source>
        <dbReference type="ARBA" id="ARBA00010554"/>
    </source>
</evidence>
<dbReference type="Proteomes" id="UP000215616">
    <property type="component" value="Unassembled WGS sequence"/>
</dbReference>
<dbReference type="PANTHER" id="PTHR35983">
    <property type="entry name" value="UPF0166 PROTEIN TM_0021"/>
    <property type="match status" value="1"/>
</dbReference>
<comment type="similarity">
    <text evidence="1">Belongs to the UPF0166 family.</text>
</comment>
<sequence>MKSGHGAGLLRIYTNERAIVGDRALFELVVERAHAAGLAGATVLRGRLGYGRSTQIHTHRLFDLADELPLVIEIIDEEPALRAFTDSISDLDKIGVITLEKVEVLHASERSVAGARHGGSNE</sequence>
<organism evidence="2 3">
    <name type="scientific">Caulobacter vibrioides</name>
    <name type="common">Caulobacter crescentus</name>
    <dbReference type="NCBI Taxonomy" id="155892"/>
    <lineage>
        <taxon>Bacteria</taxon>
        <taxon>Pseudomonadati</taxon>
        <taxon>Pseudomonadota</taxon>
        <taxon>Alphaproteobacteria</taxon>
        <taxon>Caulobacterales</taxon>
        <taxon>Caulobacteraceae</taxon>
        <taxon>Caulobacter</taxon>
    </lineage>
</organism>
<name>A0A258CRK3_CAUVI</name>
<dbReference type="PANTHER" id="PTHR35983:SF1">
    <property type="entry name" value="UPF0166 PROTEIN TM_0021"/>
    <property type="match status" value="1"/>
</dbReference>
<accession>A0A258CRK3</accession>
<dbReference type="InterPro" id="IPR015867">
    <property type="entry name" value="N-reg_PII/ATP_PRibTrfase_C"/>
</dbReference>
<protein>
    <submittedName>
        <fullName evidence="2">Uncharacterized protein</fullName>
    </submittedName>
</protein>
<dbReference type="SUPFAM" id="SSF54913">
    <property type="entry name" value="GlnB-like"/>
    <property type="match status" value="1"/>
</dbReference>
<evidence type="ECO:0000313" key="2">
    <source>
        <dbReference type="EMBL" id="OYW98170.1"/>
    </source>
</evidence>
<dbReference type="Gene3D" id="3.30.70.120">
    <property type="match status" value="1"/>
</dbReference>
<gene>
    <name evidence="2" type="ORF">B7Z12_20340</name>
</gene>